<keyword evidence="1" id="KW-0812">Transmembrane</keyword>
<evidence type="ECO:0000313" key="3">
    <source>
        <dbReference type="Proteomes" id="UP001281410"/>
    </source>
</evidence>
<accession>A0AAE0AGB0</accession>
<feature type="transmembrane region" description="Helical" evidence="1">
    <location>
        <begin position="28"/>
        <end position="47"/>
    </location>
</feature>
<dbReference type="Proteomes" id="UP001281410">
    <property type="component" value="Unassembled WGS sequence"/>
</dbReference>
<gene>
    <name evidence="2" type="ORF">Dsin_017784</name>
</gene>
<keyword evidence="1" id="KW-0472">Membrane</keyword>
<evidence type="ECO:0000256" key="1">
    <source>
        <dbReference type="SAM" id="Phobius"/>
    </source>
</evidence>
<evidence type="ECO:0000313" key="2">
    <source>
        <dbReference type="EMBL" id="KAK3213078.1"/>
    </source>
</evidence>
<organism evidence="2 3">
    <name type="scientific">Dipteronia sinensis</name>
    <dbReference type="NCBI Taxonomy" id="43782"/>
    <lineage>
        <taxon>Eukaryota</taxon>
        <taxon>Viridiplantae</taxon>
        <taxon>Streptophyta</taxon>
        <taxon>Embryophyta</taxon>
        <taxon>Tracheophyta</taxon>
        <taxon>Spermatophyta</taxon>
        <taxon>Magnoliopsida</taxon>
        <taxon>eudicotyledons</taxon>
        <taxon>Gunneridae</taxon>
        <taxon>Pentapetalae</taxon>
        <taxon>rosids</taxon>
        <taxon>malvids</taxon>
        <taxon>Sapindales</taxon>
        <taxon>Sapindaceae</taxon>
        <taxon>Hippocastanoideae</taxon>
        <taxon>Acereae</taxon>
        <taxon>Dipteronia</taxon>
    </lineage>
</organism>
<dbReference type="AlphaFoldDB" id="A0AAE0AGB0"/>
<proteinExistence type="predicted"/>
<name>A0AAE0AGB0_9ROSI</name>
<protein>
    <submittedName>
        <fullName evidence="2">Uncharacterized protein</fullName>
    </submittedName>
</protein>
<keyword evidence="1" id="KW-1133">Transmembrane helix</keyword>
<sequence>MVLSSSQHLVTGLCTHPQNQNVSNSVKFSIALILACVFMVIAPCSAVEPSTEFTTLFRKDPDVLKCLSTLQSVQGCVQEIIPHSGATKFN</sequence>
<comment type="caution">
    <text evidence="2">The sequence shown here is derived from an EMBL/GenBank/DDBJ whole genome shotgun (WGS) entry which is preliminary data.</text>
</comment>
<keyword evidence="3" id="KW-1185">Reference proteome</keyword>
<reference evidence="2" key="1">
    <citation type="journal article" date="2023" name="Plant J.">
        <title>Genome sequences and population genomics provide insights into the demographic history, inbreeding, and mutation load of two 'living fossil' tree species of Dipteronia.</title>
        <authorList>
            <person name="Feng Y."/>
            <person name="Comes H.P."/>
            <person name="Chen J."/>
            <person name="Zhu S."/>
            <person name="Lu R."/>
            <person name="Zhang X."/>
            <person name="Li P."/>
            <person name="Qiu J."/>
            <person name="Olsen K.M."/>
            <person name="Qiu Y."/>
        </authorList>
    </citation>
    <scope>NUCLEOTIDE SEQUENCE</scope>
    <source>
        <strain evidence="2">NBL</strain>
    </source>
</reference>
<dbReference type="EMBL" id="JANJYJ010000005">
    <property type="protein sequence ID" value="KAK3213078.1"/>
    <property type="molecule type" value="Genomic_DNA"/>
</dbReference>